<dbReference type="EMBL" id="MN740067">
    <property type="protein sequence ID" value="QHT86371.1"/>
    <property type="molecule type" value="Genomic_DNA"/>
</dbReference>
<protein>
    <submittedName>
        <fullName evidence="2">Uncharacterized protein</fullName>
    </submittedName>
</protein>
<feature type="transmembrane region" description="Helical" evidence="1">
    <location>
        <begin position="5"/>
        <end position="22"/>
    </location>
</feature>
<reference evidence="2" key="1">
    <citation type="journal article" date="2020" name="Nature">
        <title>Giant virus diversity and host interactions through global metagenomics.</title>
        <authorList>
            <person name="Schulz F."/>
            <person name="Roux S."/>
            <person name="Paez-Espino D."/>
            <person name="Jungbluth S."/>
            <person name="Walsh D.A."/>
            <person name="Denef V.J."/>
            <person name="McMahon K.D."/>
            <person name="Konstantinidis K.T."/>
            <person name="Eloe-Fadrosh E.A."/>
            <person name="Kyrpides N.C."/>
            <person name="Woyke T."/>
        </authorList>
    </citation>
    <scope>NUCLEOTIDE SEQUENCE</scope>
    <source>
        <strain evidence="2">GVMAG-M-3300023184-186</strain>
    </source>
</reference>
<organism evidence="2">
    <name type="scientific">viral metagenome</name>
    <dbReference type="NCBI Taxonomy" id="1070528"/>
    <lineage>
        <taxon>unclassified sequences</taxon>
        <taxon>metagenomes</taxon>
        <taxon>organismal metagenomes</taxon>
    </lineage>
</organism>
<accession>A0A6C0I039</accession>
<keyword evidence="1" id="KW-0812">Transmembrane</keyword>
<name>A0A6C0I039_9ZZZZ</name>
<keyword evidence="1" id="KW-0472">Membrane</keyword>
<sequence>MIICLIIIIIILLLILCIWWIYRNNNYNNKNSFKSLNSHLQHMPMQPDPPTLAQVPIPTKYVGSIDDSIEEINNLILNNTLETNNALANGHRDLKKYENINAPVGNIANITDTNAPYAPAIPIYQEKNIQMIDYDEENSFQGLTRNDPLRPTVGIIARGSMMDGFLREELEDAEDKEWWGNGDW</sequence>
<dbReference type="AlphaFoldDB" id="A0A6C0I039"/>
<evidence type="ECO:0000313" key="2">
    <source>
        <dbReference type="EMBL" id="QHT86371.1"/>
    </source>
</evidence>
<keyword evidence="1" id="KW-1133">Transmembrane helix</keyword>
<evidence type="ECO:0000256" key="1">
    <source>
        <dbReference type="SAM" id="Phobius"/>
    </source>
</evidence>
<proteinExistence type="predicted"/>